<dbReference type="InterPro" id="IPR036188">
    <property type="entry name" value="FAD/NAD-bd_sf"/>
</dbReference>
<evidence type="ECO:0000256" key="4">
    <source>
        <dbReference type="ARBA" id="ARBA00022827"/>
    </source>
</evidence>
<dbReference type="Gene3D" id="3.50.50.60">
    <property type="entry name" value="FAD/NAD(P)-binding domain"/>
    <property type="match status" value="1"/>
</dbReference>
<organism evidence="8">
    <name type="scientific">marine metagenome</name>
    <dbReference type="NCBI Taxonomy" id="408172"/>
    <lineage>
        <taxon>unclassified sequences</taxon>
        <taxon>metagenomes</taxon>
        <taxon>ecological metagenomes</taxon>
    </lineage>
</organism>
<accession>A0A382KDB3</accession>
<protein>
    <recommendedName>
        <fullName evidence="9">FAD/NAD(P)-binding domain-containing protein</fullName>
    </recommendedName>
</protein>
<dbReference type="SUPFAM" id="SSF51905">
    <property type="entry name" value="FAD/NAD(P)-binding domain"/>
    <property type="match status" value="1"/>
</dbReference>
<comment type="cofactor">
    <cofactor evidence="1">
        <name>FAD</name>
        <dbReference type="ChEBI" id="CHEBI:57692"/>
    </cofactor>
</comment>
<evidence type="ECO:0000256" key="6">
    <source>
        <dbReference type="ARBA" id="ARBA00023002"/>
    </source>
</evidence>
<keyword evidence="4" id="KW-0274">FAD</keyword>
<comment type="similarity">
    <text evidence="2">Belongs to the FAD-binding monooxygenase family.</text>
</comment>
<feature type="non-terminal residue" evidence="8">
    <location>
        <position position="248"/>
    </location>
</feature>
<dbReference type="GO" id="GO:0004497">
    <property type="term" value="F:monooxygenase activity"/>
    <property type="evidence" value="ECO:0007669"/>
    <property type="project" value="UniProtKB-KW"/>
</dbReference>
<sequence length="248" mass="28383">MKNPRHQNVEFDVIVIGAGTAGIYLLHRLREVGFTVLAVEAASDVGGTWYWNRYPGARCDVDSVFYSYQFDEDLQQEWVWTERYASQPEILDYLSFVADRFNLRPHIRFNTRIQSVHYNEARKFWRVESEGGKCVTATYCIMATGCLSIANTPNFFGLRDFDGPVYHTARWPHEPVNFSGLRVGLIGTGSSAVQIIPEVAREAAHLTVFQRTANYVVPARNRPLEFEELRKIKADYSSLREDAKNTFG</sequence>
<dbReference type="Pfam" id="PF13738">
    <property type="entry name" value="Pyr_redox_3"/>
    <property type="match status" value="1"/>
</dbReference>
<proteinExistence type="inferred from homology"/>
<evidence type="ECO:0000256" key="7">
    <source>
        <dbReference type="ARBA" id="ARBA00023033"/>
    </source>
</evidence>
<evidence type="ECO:0000256" key="2">
    <source>
        <dbReference type="ARBA" id="ARBA00010139"/>
    </source>
</evidence>
<keyword evidence="5" id="KW-0521">NADP</keyword>
<evidence type="ECO:0000313" key="8">
    <source>
        <dbReference type="EMBL" id="SVC22169.1"/>
    </source>
</evidence>
<dbReference type="PANTHER" id="PTHR43098:SF3">
    <property type="entry name" value="L-ORNITHINE N(5)-MONOOXYGENASE-RELATED"/>
    <property type="match status" value="1"/>
</dbReference>
<dbReference type="AlphaFoldDB" id="A0A382KDB3"/>
<evidence type="ECO:0000256" key="3">
    <source>
        <dbReference type="ARBA" id="ARBA00022630"/>
    </source>
</evidence>
<keyword evidence="7" id="KW-0503">Monooxygenase</keyword>
<evidence type="ECO:0000256" key="5">
    <source>
        <dbReference type="ARBA" id="ARBA00022857"/>
    </source>
</evidence>
<keyword evidence="3" id="KW-0285">Flavoprotein</keyword>
<evidence type="ECO:0008006" key="9">
    <source>
        <dbReference type="Google" id="ProtNLM"/>
    </source>
</evidence>
<dbReference type="InterPro" id="IPR050775">
    <property type="entry name" value="FAD-binding_Monooxygenases"/>
</dbReference>
<reference evidence="8" key="1">
    <citation type="submission" date="2018-05" db="EMBL/GenBank/DDBJ databases">
        <authorList>
            <person name="Lanie J.A."/>
            <person name="Ng W.-L."/>
            <person name="Kazmierczak K.M."/>
            <person name="Andrzejewski T.M."/>
            <person name="Davidsen T.M."/>
            <person name="Wayne K.J."/>
            <person name="Tettelin H."/>
            <person name="Glass J.I."/>
            <person name="Rusch D."/>
            <person name="Podicherti R."/>
            <person name="Tsui H.-C.T."/>
            <person name="Winkler M.E."/>
        </authorList>
    </citation>
    <scope>NUCLEOTIDE SEQUENCE</scope>
</reference>
<keyword evidence="6" id="KW-0560">Oxidoreductase</keyword>
<dbReference type="PRINTS" id="PR00411">
    <property type="entry name" value="PNDRDTASEI"/>
</dbReference>
<gene>
    <name evidence="8" type="ORF">METZ01_LOCUS275023</name>
</gene>
<dbReference type="EMBL" id="UINC01079805">
    <property type="protein sequence ID" value="SVC22169.1"/>
    <property type="molecule type" value="Genomic_DNA"/>
</dbReference>
<dbReference type="PANTHER" id="PTHR43098">
    <property type="entry name" value="L-ORNITHINE N(5)-MONOOXYGENASE-RELATED"/>
    <property type="match status" value="1"/>
</dbReference>
<evidence type="ECO:0000256" key="1">
    <source>
        <dbReference type="ARBA" id="ARBA00001974"/>
    </source>
</evidence>
<name>A0A382KDB3_9ZZZZ</name>